<sequence length="168" mass="19819">MKKLDFQISKITEVKDPIYYGDDFLHLYIHTEQASYIQFFCLDLFYYEDNFNELLACILNKETRADYSFREWIVNTEFKEISIEELVIQANGLINQLDMILKESPASLSAKLLKEYLCTLNFENTTNSYEILGCSKIVPNSPDEGGPNYQFFWENKGKFYFLHIHLES</sequence>
<comment type="caution">
    <text evidence="1">The sequence shown here is derived from an EMBL/GenBank/DDBJ whole genome shotgun (WGS) entry which is preliminary data.</text>
</comment>
<dbReference type="Proteomes" id="UP000027208">
    <property type="component" value="Unassembled WGS sequence"/>
</dbReference>
<gene>
    <name evidence="1" type="ORF">AE32_01409</name>
</gene>
<reference evidence="1 2" key="1">
    <citation type="submission" date="2014-04" db="EMBL/GenBank/DDBJ databases">
        <title>The Genome Sequence of Acinetobacter baumanii BIDMC 57.</title>
        <authorList>
            <consortium name="The Broad Institute Genomics Platform"/>
            <consortium name="The Broad Institute Genome Sequencing Center for Infectious Disease"/>
            <person name="Murphy C."/>
            <person name="Cosimi L."/>
            <person name="Cerqueira G."/>
            <person name="Feldgarden M."/>
            <person name="Earl A."/>
            <person name="Spencer M.D."/>
            <person name="Fodor A."/>
            <person name="Sautter R.L."/>
            <person name="Hung D."/>
            <person name="Onderdonk A.B."/>
            <person name="Ernst C."/>
            <person name="Delaney M."/>
            <person name="DuBois A."/>
            <person name="Young S.K."/>
            <person name="Zeng Q."/>
            <person name="Gargeya S."/>
            <person name="Abouelleil A."/>
            <person name="Alvarado L."/>
            <person name="Chapman S.B."/>
            <person name="Gainer-Dewar J."/>
            <person name="Goldberg J."/>
            <person name="Griggs A."/>
            <person name="Gujja S."/>
            <person name="Hansen M."/>
            <person name="Howarth C."/>
            <person name="Imamovic A."/>
            <person name="Larimer J."/>
            <person name="Pearson M."/>
            <person name="Poon T.W."/>
            <person name="Priest M."/>
            <person name="Roberts A."/>
            <person name="Saif S."/>
            <person name="Shea T."/>
            <person name="Sykes S."/>
            <person name="Wortman J."/>
            <person name="Nusbaum C."/>
            <person name="Birren B."/>
        </authorList>
    </citation>
    <scope>NUCLEOTIDE SEQUENCE [LARGE SCALE GENOMIC DNA]</scope>
    <source>
        <strain evidence="1 2">BIDMC 57</strain>
    </source>
</reference>
<proteinExistence type="predicted"/>
<dbReference type="AlphaFoldDB" id="A0A836MJ61"/>
<organism evidence="1 2">
    <name type="scientific">Acinetobacter nosocomialis</name>
    <dbReference type="NCBI Taxonomy" id="106654"/>
    <lineage>
        <taxon>Bacteria</taxon>
        <taxon>Pseudomonadati</taxon>
        <taxon>Pseudomonadota</taxon>
        <taxon>Gammaproteobacteria</taxon>
        <taxon>Moraxellales</taxon>
        <taxon>Moraxellaceae</taxon>
        <taxon>Acinetobacter</taxon>
        <taxon>Acinetobacter calcoaceticus/baumannii complex</taxon>
    </lineage>
</organism>
<accession>A0A836MJ61</accession>
<dbReference type="RefSeq" id="WP_004887766.1">
    <property type="nucleotide sequence ID" value="NZ_AMZR01000054.1"/>
</dbReference>
<name>A0A836MJ61_ACINO</name>
<dbReference type="EMBL" id="JMUI01000006">
    <property type="protein sequence ID" value="KDM56221.1"/>
    <property type="molecule type" value="Genomic_DNA"/>
</dbReference>
<protein>
    <submittedName>
        <fullName evidence="1">Uncharacterized protein</fullName>
    </submittedName>
</protein>
<evidence type="ECO:0000313" key="1">
    <source>
        <dbReference type="EMBL" id="KDM56221.1"/>
    </source>
</evidence>
<evidence type="ECO:0000313" key="2">
    <source>
        <dbReference type="Proteomes" id="UP000027208"/>
    </source>
</evidence>